<evidence type="ECO:0000256" key="1">
    <source>
        <dbReference type="ARBA" id="ARBA00004141"/>
    </source>
</evidence>
<keyword evidence="11" id="KW-1185">Reference proteome</keyword>
<protein>
    <recommendedName>
        <fullName evidence="9">Wax synthase domain-containing protein</fullName>
    </recommendedName>
</protein>
<reference evidence="10" key="2">
    <citation type="submission" date="2022-07" db="EMBL/GenBank/DDBJ databases">
        <authorList>
            <person name="Goncalves M.F.M."/>
            <person name="Hilario S."/>
            <person name="Van De Peer Y."/>
            <person name="Esteves A.C."/>
            <person name="Alves A."/>
        </authorList>
    </citation>
    <scope>NUCLEOTIDE SEQUENCE</scope>
    <source>
        <strain evidence="10">MUM 19.33</strain>
    </source>
</reference>
<feature type="transmembrane region" description="Helical" evidence="8">
    <location>
        <begin position="300"/>
        <end position="320"/>
    </location>
</feature>
<evidence type="ECO:0000313" key="10">
    <source>
        <dbReference type="EMBL" id="KAI6781954.1"/>
    </source>
</evidence>
<comment type="subcellular location">
    <subcellularLocation>
        <location evidence="1">Membrane</location>
        <topology evidence="1">Multi-pass membrane protein</topology>
    </subcellularLocation>
</comment>
<dbReference type="Proteomes" id="UP001055219">
    <property type="component" value="Unassembled WGS sequence"/>
</dbReference>
<evidence type="ECO:0000256" key="5">
    <source>
        <dbReference type="ARBA" id="ARBA00022692"/>
    </source>
</evidence>
<dbReference type="GO" id="GO:0008374">
    <property type="term" value="F:O-acyltransferase activity"/>
    <property type="evidence" value="ECO:0007669"/>
    <property type="project" value="InterPro"/>
</dbReference>
<feature type="transmembrane region" description="Helical" evidence="8">
    <location>
        <begin position="274"/>
        <end position="294"/>
    </location>
</feature>
<gene>
    <name evidence="10" type="ORF">J7T54_005165</name>
</gene>
<sequence>MASSSSSIAIGCFLLATAFGHWSLACRRTWAGRYLDTATIMALSMYGISHASSLASIYAAQGTYQVTMIWFVPYTVRRLLVDYPPLDKLGSPIPSWSFYEAYKVWCNPRDVPGPKMDLFRGKRSSKGKHFVHMLLMITIRYLATAFIIPIFANIFIGPFYLSDFTVDKRFPRLFDLTVLDIAKRAYLVFDWFWFCYNSLCIFHHVLSILHVCIFRLDEPEEWPPLFGSLRNADSLRRFWGTFWHNLLSPTYIALATYMAREVLLLPQGARVTKIFVVACVYTAAAILHGLIAWLDGDLSPWNFAAYYVVQFLGTAAEAAVMGRRNPHGPLRIARGVAGRLCVVVWFLVTTSPLIFSQMASAGAPPRTGT</sequence>
<comment type="caution">
    <text evidence="10">The sequence shown here is derived from an EMBL/GenBank/DDBJ whole genome shotgun (WGS) entry which is preliminary data.</text>
</comment>
<feature type="transmembrane region" description="Helical" evidence="8">
    <location>
        <begin position="37"/>
        <end position="60"/>
    </location>
</feature>
<keyword evidence="6 8" id="KW-1133">Transmembrane helix</keyword>
<organism evidence="10 11">
    <name type="scientific">Emericellopsis cladophorae</name>
    <dbReference type="NCBI Taxonomy" id="2686198"/>
    <lineage>
        <taxon>Eukaryota</taxon>
        <taxon>Fungi</taxon>
        <taxon>Dikarya</taxon>
        <taxon>Ascomycota</taxon>
        <taxon>Pezizomycotina</taxon>
        <taxon>Sordariomycetes</taxon>
        <taxon>Hypocreomycetidae</taxon>
        <taxon>Hypocreales</taxon>
        <taxon>Bionectriaceae</taxon>
        <taxon>Emericellopsis</taxon>
    </lineage>
</organism>
<evidence type="ECO:0000256" key="4">
    <source>
        <dbReference type="ARBA" id="ARBA00022679"/>
    </source>
</evidence>
<evidence type="ECO:0000256" key="6">
    <source>
        <dbReference type="ARBA" id="ARBA00022989"/>
    </source>
</evidence>
<evidence type="ECO:0000256" key="2">
    <source>
        <dbReference type="ARBA" id="ARBA00005179"/>
    </source>
</evidence>
<dbReference type="EMBL" id="JAGIXG020000017">
    <property type="protein sequence ID" value="KAI6781954.1"/>
    <property type="molecule type" value="Genomic_DNA"/>
</dbReference>
<accession>A0A9Q0BF62</accession>
<feature type="transmembrane region" description="Helical" evidence="8">
    <location>
        <begin position="191"/>
        <end position="214"/>
    </location>
</feature>
<keyword evidence="4" id="KW-0808">Transferase</keyword>
<dbReference type="OrthoDB" id="1077582at2759"/>
<dbReference type="GO" id="GO:0016020">
    <property type="term" value="C:membrane"/>
    <property type="evidence" value="ECO:0007669"/>
    <property type="project" value="UniProtKB-SubCell"/>
</dbReference>
<proteinExistence type="inferred from homology"/>
<dbReference type="InterPro" id="IPR032805">
    <property type="entry name" value="Wax_synthase_dom"/>
</dbReference>
<comment type="similarity">
    <text evidence="3">Belongs to the wax synthase family.</text>
</comment>
<name>A0A9Q0BF62_9HYPO</name>
<evidence type="ECO:0000313" key="11">
    <source>
        <dbReference type="Proteomes" id="UP001055219"/>
    </source>
</evidence>
<dbReference type="GeneID" id="75831650"/>
<dbReference type="GO" id="GO:0006629">
    <property type="term" value="P:lipid metabolic process"/>
    <property type="evidence" value="ECO:0007669"/>
    <property type="project" value="InterPro"/>
</dbReference>
<feature type="transmembrane region" description="Helical" evidence="8">
    <location>
        <begin position="130"/>
        <end position="156"/>
    </location>
</feature>
<keyword evidence="5 8" id="KW-0812">Transmembrane</keyword>
<evidence type="ECO:0000256" key="7">
    <source>
        <dbReference type="ARBA" id="ARBA00023136"/>
    </source>
</evidence>
<dbReference type="PANTHER" id="PTHR31595:SF57">
    <property type="entry name" value="OS04G0481900 PROTEIN"/>
    <property type="match status" value="1"/>
</dbReference>
<dbReference type="AlphaFoldDB" id="A0A9Q0BF62"/>
<dbReference type="PANTHER" id="PTHR31595">
    <property type="entry name" value="LONG-CHAIN-ALCOHOL O-FATTY-ACYLTRANSFERASE 3-RELATED"/>
    <property type="match status" value="1"/>
</dbReference>
<keyword evidence="7 8" id="KW-0472">Membrane</keyword>
<feature type="transmembrane region" description="Helical" evidence="8">
    <location>
        <begin position="332"/>
        <end position="355"/>
    </location>
</feature>
<dbReference type="Pfam" id="PF13813">
    <property type="entry name" value="MBOAT_2"/>
    <property type="match status" value="1"/>
</dbReference>
<evidence type="ECO:0000256" key="3">
    <source>
        <dbReference type="ARBA" id="ARBA00007282"/>
    </source>
</evidence>
<evidence type="ECO:0000256" key="8">
    <source>
        <dbReference type="SAM" id="Phobius"/>
    </source>
</evidence>
<evidence type="ECO:0000259" key="9">
    <source>
        <dbReference type="Pfam" id="PF13813"/>
    </source>
</evidence>
<feature type="domain" description="Wax synthase" evidence="9">
    <location>
        <begin position="222"/>
        <end position="297"/>
    </location>
</feature>
<dbReference type="RefSeq" id="XP_051362810.1">
    <property type="nucleotide sequence ID" value="XM_051505908.1"/>
</dbReference>
<reference evidence="10" key="1">
    <citation type="journal article" date="2021" name="J Fungi (Basel)">
        <title>Genomic and Metabolomic Analyses of the Marine Fungus Emericellopsis cladophorae: Insights into Saltwater Adaptability Mechanisms and Its Biosynthetic Potential.</title>
        <authorList>
            <person name="Goncalves M.F.M."/>
            <person name="Hilario S."/>
            <person name="Van de Peer Y."/>
            <person name="Esteves A.C."/>
            <person name="Alves A."/>
        </authorList>
    </citation>
    <scope>NUCLEOTIDE SEQUENCE</scope>
    <source>
        <strain evidence="10">MUM 19.33</strain>
    </source>
</reference>
<comment type="pathway">
    <text evidence="2">Secondary metabolite biosynthesis.</text>
</comment>
<dbReference type="InterPro" id="IPR044851">
    <property type="entry name" value="Wax_synthase"/>
</dbReference>